<evidence type="ECO:0000313" key="1">
    <source>
        <dbReference type="EMBL" id="PIO23040.1"/>
    </source>
</evidence>
<name>A0A2G9R593_AQUCT</name>
<gene>
    <name evidence="1" type="ORF">AB205_0074580</name>
</gene>
<dbReference type="AlphaFoldDB" id="A0A2G9R593"/>
<organism evidence="1">
    <name type="scientific">Aquarana catesbeiana</name>
    <name type="common">American bullfrog</name>
    <name type="synonym">Rana catesbeiana</name>
    <dbReference type="NCBI Taxonomy" id="8400"/>
    <lineage>
        <taxon>Eukaryota</taxon>
        <taxon>Metazoa</taxon>
        <taxon>Chordata</taxon>
        <taxon>Craniata</taxon>
        <taxon>Vertebrata</taxon>
        <taxon>Euteleostomi</taxon>
        <taxon>Amphibia</taxon>
        <taxon>Batrachia</taxon>
        <taxon>Anura</taxon>
        <taxon>Neobatrachia</taxon>
        <taxon>Ranoidea</taxon>
        <taxon>Ranidae</taxon>
        <taxon>Aquarana</taxon>
    </lineage>
</organism>
<dbReference type="EMBL" id="KV979785">
    <property type="protein sequence ID" value="PIO23040.1"/>
    <property type="molecule type" value="Genomic_DNA"/>
</dbReference>
<protein>
    <submittedName>
        <fullName evidence="1">Uncharacterized protein</fullName>
    </submittedName>
</protein>
<reference evidence="1" key="1">
    <citation type="submission" date="2017-08" db="EMBL/GenBank/DDBJ databases">
        <title>Assembly of the North American Bullfrog Genome.</title>
        <authorList>
            <person name="Warren R.L."/>
            <person name="Vandervalk B.P."/>
            <person name="Kucuk E."/>
            <person name="Birol I."/>
            <person name="Helbing C."/>
            <person name="Pandoh P."/>
            <person name="Behsaz B."/>
            <person name="Mohamadi H."/>
            <person name="Chu J."/>
            <person name="Jackman S."/>
            <person name="Hammond S.A."/>
            <person name="Veldhoen N."/>
            <person name="Kirk H."/>
            <person name="Zhao Y."/>
            <person name="Coope R."/>
            <person name="Pleasance S."/>
            <person name="Moore R."/>
            <person name="Holt R."/>
        </authorList>
    </citation>
    <scope>NUCLEOTIDE SEQUENCE</scope>
    <source>
        <strain evidence="1">Bruno</strain>
        <tissue evidence="1">Liver</tissue>
    </source>
</reference>
<proteinExistence type="predicted"/>
<sequence>MRRFMSWRGNMLPCMSLCLRRECSLLRERWSRQMMNVSGTAVEKRKIKKN</sequence>
<accession>A0A2G9R593</accession>